<dbReference type="InterPro" id="IPR012944">
    <property type="entry name" value="SusD_RagB_dom"/>
</dbReference>
<dbReference type="OrthoDB" id="5694214at2"/>
<keyword evidence="3" id="KW-0732">Signal</keyword>
<evidence type="ECO:0000256" key="4">
    <source>
        <dbReference type="ARBA" id="ARBA00023136"/>
    </source>
</evidence>
<dbReference type="RefSeq" id="WP_116855286.1">
    <property type="nucleotide sequence ID" value="NZ_QTJV01000008.1"/>
</dbReference>
<comment type="similarity">
    <text evidence="2">Belongs to the SusD family.</text>
</comment>
<feature type="domain" description="RagB/SusD" evidence="6">
    <location>
        <begin position="383"/>
        <end position="607"/>
    </location>
</feature>
<sequence>MYTYIRSFIILFFFASTFSACKKFLTIENPSTISQDAVFTSVSNTNSAVIGVYAMLIGDNGYGNRISCLFPQSADDFKTSGDYSPDDRRGISTYGASAGNSDLPNPFNQLFKGIERANVCIKYIPLSPLYTGGSASEQAQMKKMYGEALTLRAQFYFEALRNWGDLPAQLVPAADLTDMYLARTDKDSIYLQLLDDLAVAEELVPWRTASPDQNLRLTKAAVKGIRARIALAAGGYSLRTNPHVMARRDDYKKFYQIAYDECADIMAHPEQHALNPVYENIFKTLHSATRTDDAHELIFEIGAYGGNASTDSKLGYYNGLKHHTSSRFGGGGGGINALPVYFYEFDSIGDCRRDVTINIFEIDANSQKIGVAAGALTDGKYRRSWTSITGTSQNLAINWPILRFSDILLMYAEADNELNEAPSAKAQDALLQVQKRAYVGHLDRLPAMPVDKQGFFDAIVHERLLEFGGEGIRKYDLIRWNLLATKITETRDKLRQFMNGEGRYANVPLYLYAKAAAYNLANSVDETQTLDLYGGPASQVLFEPGLGTSTAPGGYSVKNWRMAVNEDYLTGARKGYAIYFEPNKKELLPIPTDALNANYKLVQNQGY</sequence>
<dbReference type="Proteomes" id="UP000261174">
    <property type="component" value="Unassembled WGS sequence"/>
</dbReference>
<evidence type="ECO:0000256" key="5">
    <source>
        <dbReference type="ARBA" id="ARBA00023237"/>
    </source>
</evidence>
<dbReference type="Pfam" id="PF14322">
    <property type="entry name" value="SusD-like_3"/>
    <property type="match status" value="1"/>
</dbReference>
<dbReference type="AlphaFoldDB" id="A0A3E1NY45"/>
<comment type="caution">
    <text evidence="8">The sequence shown here is derived from an EMBL/GenBank/DDBJ whole genome shotgun (WGS) entry which is preliminary data.</text>
</comment>
<reference evidence="8 9" key="1">
    <citation type="submission" date="2018-08" db="EMBL/GenBank/DDBJ databases">
        <title>Chitinophaga sp. K20C18050901, a novel bacterium isolated from forest soil.</title>
        <authorList>
            <person name="Wang C."/>
        </authorList>
    </citation>
    <scope>NUCLEOTIDE SEQUENCE [LARGE SCALE GENOMIC DNA]</scope>
    <source>
        <strain evidence="8 9">K20C18050901</strain>
    </source>
</reference>
<gene>
    <name evidence="8" type="ORF">DXN04_20600</name>
</gene>
<keyword evidence="4" id="KW-0472">Membrane</keyword>
<organism evidence="8 9">
    <name type="scientific">Chitinophaga silvisoli</name>
    <dbReference type="NCBI Taxonomy" id="2291814"/>
    <lineage>
        <taxon>Bacteria</taxon>
        <taxon>Pseudomonadati</taxon>
        <taxon>Bacteroidota</taxon>
        <taxon>Chitinophagia</taxon>
        <taxon>Chitinophagales</taxon>
        <taxon>Chitinophagaceae</taxon>
        <taxon>Chitinophaga</taxon>
    </lineage>
</organism>
<dbReference type="Pfam" id="PF07980">
    <property type="entry name" value="SusD_RagB"/>
    <property type="match status" value="1"/>
</dbReference>
<feature type="domain" description="SusD-like N-terminal" evidence="7">
    <location>
        <begin position="100"/>
        <end position="231"/>
    </location>
</feature>
<dbReference type="SUPFAM" id="SSF48452">
    <property type="entry name" value="TPR-like"/>
    <property type="match status" value="1"/>
</dbReference>
<name>A0A3E1NY45_9BACT</name>
<evidence type="ECO:0000259" key="6">
    <source>
        <dbReference type="Pfam" id="PF07980"/>
    </source>
</evidence>
<evidence type="ECO:0000313" key="9">
    <source>
        <dbReference type="Proteomes" id="UP000261174"/>
    </source>
</evidence>
<evidence type="ECO:0000256" key="1">
    <source>
        <dbReference type="ARBA" id="ARBA00004442"/>
    </source>
</evidence>
<comment type="subcellular location">
    <subcellularLocation>
        <location evidence="1">Cell outer membrane</location>
    </subcellularLocation>
</comment>
<keyword evidence="9" id="KW-1185">Reference proteome</keyword>
<dbReference type="Gene3D" id="1.25.40.390">
    <property type="match status" value="1"/>
</dbReference>
<dbReference type="EMBL" id="QTJV01000008">
    <property type="protein sequence ID" value="RFM32849.1"/>
    <property type="molecule type" value="Genomic_DNA"/>
</dbReference>
<evidence type="ECO:0000259" key="7">
    <source>
        <dbReference type="Pfam" id="PF14322"/>
    </source>
</evidence>
<proteinExistence type="inferred from homology"/>
<keyword evidence="5" id="KW-0998">Cell outer membrane</keyword>
<dbReference type="InterPro" id="IPR033985">
    <property type="entry name" value="SusD-like_N"/>
</dbReference>
<evidence type="ECO:0000256" key="3">
    <source>
        <dbReference type="ARBA" id="ARBA00022729"/>
    </source>
</evidence>
<evidence type="ECO:0000256" key="2">
    <source>
        <dbReference type="ARBA" id="ARBA00006275"/>
    </source>
</evidence>
<dbReference type="PROSITE" id="PS51257">
    <property type="entry name" value="PROKAR_LIPOPROTEIN"/>
    <property type="match status" value="1"/>
</dbReference>
<evidence type="ECO:0000313" key="8">
    <source>
        <dbReference type="EMBL" id="RFM32849.1"/>
    </source>
</evidence>
<dbReference type="GO" id="GO:0009279">
    <property type="term" value="C:cell outer membrane"/>
    <property type="evidence" value="ECO:0007669"/>
    <property type="project" value="UniProtKB-SubCell"/>
</dbReference>
<protein>
    <submittedName>
        <fullName evidence="8">RagB/SusD family nutrient uptake outer membrane protein</fullName>
    </submittedName>
</protein>
<dbReference type="InterPro" id="IPR011990">
    <property type="entry name" value="TPR-like_helical_dom_sf"/>
</dbReference>
<accession>A0A3E1NY45</accession>